<organism evidence="1 2">
    <name type="scientific">Leptospira kirschneri str. 200802841</name>
    <dbReference type="NCBI Taxonomy" id="1193047"/>
    <lineage>
        <taxon>Bacteria</taxon>
        <taxon>Pseudomonadati</taxon>
        <taxon>Spirochaetota</taxon>
        <taxon>Spirochaetia</taxon>
        <taxon>Leptospirales</taxon>
        <taxon>Leptospiraceae</taxon>
        <taxon>Leptospira</taxon>
    </lineage>
</organism>
<sequence>MFQGFLTWEFILSSSVYYIKFWIKKPSLQKKSILEISNLTDF</sequence>
<accession>A0A828XY95</accession>
<dbReference type="Proteomes" id="UP000006339">
    <property type="component" value="Unassembled WGS sequence"/>
</dbReference>
<dbReference type="EMBL" id="AKWH02000027">
    <property type="protein sequence ID" value="EKO52223.1"/>
    <property type="molecule type" value="Genomic_DNA"/>
</dbReference>
<evidence type="ECO:0000313" key="1">
    <source>
        <dbReference type="EMBL" id="EKO52223.1"/>
    </source>
</evidence>
<proteinExistence type="predicted"/>
<evidence type="ECO:0000313" key="2">
    <source>
        <dbReference type="Proteomes" id="UP000006339"/>
    </source>
</evidence>
<name>A0A828XY95_9LEPT</name>
<keyword evidence="2" id="KW-1185">Reference proteome</keyword>
<protein>
    <submittedName>
        <fullName evidence="1">Uncharacterized protein</fullName>
    </submittedName>
</protein>
<dbReference type="AlphaFoldDB" id="A0A828XY95"/>
<comment type="caution">
    <text evidence="1">The sequence shown here is derived from an EMBL/GenBank/DDBJ whole genome shotgun (WGS) entry which is preliminary data.</text>
</comment>
<reference evidence="1" key="1">
    <citation type="submission" date="2012-10" db="EMBL/GenBank/DDBJ databases">
        <authorList>
            <person name="Harkins D.M."/>
            <person name="Durkin A.S."/>
            <person name="Brinkac L.M."/>
            <person name="Selengut J.D."/>
            <person name="Sanka R."/>
            <person name="DePew J."/>
            <person name="Purushe J."/>
            <person name="Picardeau M."/>
            <person name="Werts C."/>
            <person name="Goarant C."/>
            <person name="Vinetz J.M."/>
            <person name="Sutton G.G."/>
            <person name="Nelson W.C."/>
            <person name="Fouts D.E."/>
        </authorList>
    </citation>
    <scope>NUCLEOTIDE SEQUENCE [LARGE SCALE GENOMIC DNA]</scope>
    <source>
        <strain evidence="1">200802841</strain>
    </source>
</reference>
<gene>
    <name evidence="1" type="ORF">LEP1GSC131_3626</name>
</gene>